<evidence type="ECO:0000313" key="3">
    <source>
        <dbReference type="Proteomes" id="UP000481861"/>
    </source>
</evidence>
<proteinExistence type="predicted"/>
<feature type="compositionally biased region" description="Polar residues" evidence="1">
    <location>
        <begin position="15"/>
        <end position="35"/>
    </location>
</feature>
<sequence length="167" mass="18118">MTHKGKGKKGKGKQPVQTDGANDQPRASNVSTRTPSPGRKQSKATTGLVSSGRDTPLTPVTSRRKSGKQAAKLGMPSTVPEDDPPPDEHSPTIPKKAPTHRLRHWRRAACQWWPCRVCKSAYNRTTTSIRGFLTQELRDQVLALGFLIAVLCAGWTPSRPPTAASST</sequence>
<dbReference type="Proteomes" id="UP000481861">
    <property type="component" value="Unassembled WGS sequence"/>
</dbReference>
<organism evidence="2 3">
    <name type="scientific">Massariosphaeria phaeospora</name>
    <dbReference type="NCBI Taxonomy" id="100035"/>
    <lineage>
        <taxon>Eukaryota</taxon>
        <taxon>Fungi</taxon>
        <taxon>Dikarya</taxon>
        <taxon>Ascomycota</taxon>
        <taxon>Pezizomycotina</taxon>
        <taxon>Dothideomycetes</taxon>
        <taxon>Pleosporomycetidae</taxon>
        <taxon>Pleosporales</taxon>
        <taxon>Pleosporales incertae sedis</taxon>
        <taxon>Massariosphaeria</taxon>
    </lineage>
</organism>
<feature type="compositionally biased region" description="Basic residues" evidence="1">
    <location>
        <begin position="1"/>
        <end position="12"/>
    </location>
</feature>
<evidence type="ECO:0000256" key="1">
    <source>
        <dbReference type="SAM" id="MobiDB-lite"/>
    </source>
</evidence>
<feature type="region of interest" description="Disordered" evidence="1">
    <location>
        <begin position="1"/>
        <end position="100"/>
    </location>
</feature>
<comment type="caution">
    <text evidence="2">The sequence shown here is derived from an EMBL/GenBank/DDBJ whole genome shotgun (WGS) entry which is preliminary data.</text>
</comment>
<dbReference type="AlphaFoldDB" id="A0A7C8MYH6"/>
<name>A0A7C8MYH6_9PLEO</name>
<keyword evidence="3" id="KW-1185">Reference proteome</keyword>
<accession>A0A7C8MYH6</accession>
<evidence type="ECO:0000313" key="2">
    <source>
        <dbReference type="EMBL" id="KAF2878085.1"/>
    </source>
</evidence>
<gene>
    <name evidence="2" type="ORF">BDV95DRAFT_600760</name>
</gene>
<protein>
    <submittedName>
        <fullName evidence="2">Uncharacterized protein</fullName>
    </submittedName>
</protein>
<dbReference type="EMBL" id="JAADJZ010000001">
    <property type="protein sequence ID" value="KAF2878085.1"/>
    <property type="molecule type" value="Genomic_DNA"/>
</dbReference>
<reference evidence="2 3" key="1">
    <citation type="submission" date="2020-01" db="EMBL/GenBank/DDBJ databases">
        <authorList>
            <consortium name="DOE Joint Genome Institute"/>
            <person name="Haridas S."/>
            <person name="Albert R."/>
            <person name="Binder M."/>
            <person name="Bloem J."/>
            <person name="Labutti K."/>
            <person name="Salamov A."/>
            <person name="Andreopoulos B."/>
            <person name="Baker S.E."/>
            <person name="Barry K."/>
            <person name="Bills G."/>
            <person name="Bluhm B.H."/>
            <person name="Cannon C."/>
            <person name="Castanera R."/>
            <person name="Culley D.E."/>
            <person name="Daum C."/>
            <person name="Ezra D."/>
            <person name="Gonzalez J.B."/>
            <person name="Henrissat B."/>
            <person name="Kuo A."/>
            <person name="Liang C."/>
            <person name="Lipzen A."/>
            <person name="Lutzoni F."/>
            <person name="Magnuson J."/>
            <person name="Mondo S."/>
            <person name="Nolan M."/>
            <person name="Ohm R."/>
            <person name="Pangilinan J."/>
            <person name="Park H.-J.H."/>
            <person name="Ramirez L."/>
            <person name="Alfaro M."/>
            <person name="Sun H."/>
            <person name="Tritt A."/>
            <person name="Yoshinaga Y."/>
            <person name="Zwiers L.-H.L."/>
            <person name="Turgeon B.G."/>
            <person name="Goodwin S.B."/>
            <person name="Spatafora J.W."/>
            <person name="Crous P.W."/>
            <person name="Grigoriev I.V."/>
        </authorList>
    </citation>
    <scope>NUCLEOTIDE SEQUENCE [LARGE SCALE GENOMIC DNA]</scope>
    <source>
        <strain evidence="2 3">CBS 611.86</strain>
    </source>
</reference>
<feature type="compositionally biased region" description="Polar residues" evidence="1">
    <location>
        <begin position="43"/>
        <end position="61"/>
    </location>
</feature>